<evidence type="ECO:0000313" key="2">
    <source>
        <dbReference type="Proteomes" id="UP001159659"/>
    </source>
</evidence>
<protein>
    <submittedName>
        <fullName evidence="1">Uncharacterized protein</fullName>
    </submittedName>
</protein>
<dbReference type="AlphaFoldDB" id="A0AAV0SUW0"/>
<proteinExistence type="predicted"/>
<organism evidence="1 2">
    <name type="scientific">Peronospora farinosa</name>
    <dbReference type="NCBI Taxonomy" id="134698"/>
    <lineage>
        <taxon>Eukaryota</taxon>
        <taxon>Sar</taxon>
        <taxon>Stramenopiles</taxon>
        <taxon>Oomycota</taxon>
        <taxon>Peronosporomycetes</taxon>
        <taxon>Peronosporales</taxon>
        <taxon>Peronosporaceae</taxon>
        <taxon>Peronospora</taxon>
    </lineage>
</organism>
<dbReference type="EMBL" id="CANTFK010000109">
    <property type="protein sequence ID" value="CAI5706667.1"/>
    <property type="molecule type" value="Genomic_DNA"/>
</dbReference>
<comment type="caution">
    <text evidence="1">The sequence shown here is derived from an EMBL/GenBank/DDBJ whole genome shotgun (WGS) entry which is preliminary data.</text>
</comment>
<name>A0AAV0SUW0_9STRA</name>
<gene>
    <name evidence="1" type="ORF">PFR002_LOCUS1143</name>
</gene>
<sequence length="69" mass="7869">MTLFSTINSLPEFEFSSLNSSSGTLPELILRTFSQYCEYKRTPNGRLLAPNCTREMAGCILRRNQFCRG</sequence>
<reference evidence="1" key="1">
    <citation type="submission" date="2022-12" db="EMBL/GenBank/DDBJ databases">
        <authorList>
            <person name="Webb A."/>
        </authorList>
    </citation>
    <scope>NUCLEOTIDE SEQUENCE</scope>
    <source>
        <strain evidence="1">Pf2</strain>
    </source>
</reference>
<evidence type="ECO:0000313" key="1">
    <source>
        <dbReference type="EMBL" id="CAI5706667.1"/>
    </source>
</evidence>
<dbReference type="Proteomes" id="UP001159659">
    <property type="component" value="Unassembled WGS sequence"/>
</dbReference>
<accession>A0AAV0SUW0</accession>